<dbReference type="SUPFAM" id="SSF55781">
    <property type="entry name" value="GAF domain-like"/>
    <property type="match status" value="1"/>
</dbReference>
<dbReference type="Proteomes" id="UP000229307">
    <property type="component" value="Unassembled WGS sequence"/>
</dbReference>
<dbReference type="InterPro" id="IPR029787">
    <property type="entry name" value="Nucleotide_cyclase"/>
</dbReference>
<gene>
    <name evidence="3" type="ORF">COY52_12745</name>
</gene>
<protein>
    <recommendedName>
        <fullName evidence="2">GGDEF domain-containing protein</fullName>
    </recommendedName>
</protein>
<name>A0A2M7S584_9BACT</name>
<dbReference type="InterPro" id="IPR029016">
    <property type="entry name" value="GAF-like_dom_sf"/>
</dbReference>
<dbReference type="Gene3D" id="3.30.70.270">
    <property type="match status" value="1"/>
</dbReference>
<dbReference type="SMART" id="SM00267">
    <property type="entry name" value="GGDEF"/>
    <property type="match status" value="1"/>
</dbReference>
<evidence type="ECO:0000259" key="2">
    <source>
        <dbReference type="PROSITE" id="PS50887"/>
    </source>
</evidence>
<proteinExistence type="predicted"/>
<dbReference type="InterPro" id="IPR000160">
    <property type="entry name" value="GGDEF_dom"/>
</dbReference>
<keyword evidence="1" id="KW-0812">Transmembrane</keyword>
<dbReference type="GO" id="GO:1902201">
    <property type="term" value="P:negative regulation of bacterial-type flagellum-dependent cell motility"/>
    <property type="evidence" value="ECO:0007669"/>
    <property type="project" value="TreeGrafter"/>
</dbReference>
<dbReference type="NCBIfam" id="TIGR00254">
    <property type="entry name" value="GGDEF"/>
    <property type="match status" value="1"/>
</dbReference>
<dbReference type="InterPro" id="IPR050469">
    <property type="entry name" value="Diguanylate_Cyclase"/>
</dbReference>
<dbReference type="GO" id="GO:0043709">
    <property type="term" value="P:cell adhesion involved in single-species biofilm formation"/>
    <property type="evidence" value="ECO:0007669"/>
    <property type="project" value="TreeGrafter"/>
</dbReference>
<dbReference type="EMBL" id="PFMR01000355">
    <property type="protein sequence ID" value="PIZ14423.1"/>
    <property type="molecule type" value="Genomic_DNA"/>
</dbReference>
<feature type="transmembrane region" description="Helical" evidence="1">
    <location>
        <begin position="102"/>
        <end position="123"/>
    </location>
</feature>
<dbReference type="Gene3D" id="3.30.450.40">
    <property type="match status" value="1"/>
</dbReference>
<dbReference type="PANTHER" id="PTHR45138">
    <property type="entry name" value="REGULATORY COMPONENTS OF SENSORY TRANSDUCTION SYSTEM"/>
    <property type="match status" value="1"/>
</dbReference>
<dbReference type="PANTHER" id="PTHR45138:SF9">
    <property type="entry name" value="DIGUANYLATE CYCLASE DGCM-RELATED"/>
    <property type="match status" value="1"/>
</dbReference>
<keyword evidence="1" id="KW-0472">Membrane</keyword>
<sequence length="514" mass="58019">RRELKFPAADLKKLAVLQIFLDQITLALAVYFSGGCDSPFIYFFIFHIVISGIILPWKYTFAFGGLAIFFPALVMGLKHIGLLPHYGIFKNEPMIFADLTVMASYGIVFISTIFLTAYFVTYLSRKLYQKREEIRRLYALSERLRSSIRLTEVIEIIEKELCGFAHACSCIYMPLDKERRVLVFNNKSASGGEEINIPLLDRNSFTEAIMKGCAMSIDQRTLTSEYEASVLKALGIKRALALPIMAASLRPCYEYFNCTDTECAAYGKEAGRCWQVASTHCKGRVMRNIIEKLDACLACELFTPVGLYVLDTSREHMPLEEFDINACMRLLDASGLAVSNALLYEKTMELSKTDGLTGLKNHREFKEAFSAEILRAKRYQRPVSLLMMDIDYFKNYNDAHGHPQGDILLKKLAELMKENLKDTDVVARYGGEEFAILLLETAKDQAEQIAERLRNMIEWCRFPKETTQPDGKLTVSIGLGAFPDDGDTAEQVLHAADEALYKAKEAGRNRVVSA</sequence>
<dbReference type="GO" id="GO:0005886">
    <property type="term" value="C:plasma membrane"/>
    <property type="evidence" value="ECO:0007669"/>
    <property type="project" value="TreeGrafter"/>
</dbReference>
<feature type="transmembrane region" description="Helical" evidence="1">
    <location>
        <begin position="64"/>
        <end position="82"/>
    </location>
</feature>
<organism evidence="3 4">
    <name type="scientific">Candidatus Desantisbacteria bacterium CG_4_10_14_0_8_um_filter_48_22</name>
    <dbReference type="NCBI Taxonomy" id="1974543"/>
    <lineage>
        <taxon>Bacteria</taxon>
        <taxon>Candidatus Desantisiibacteriota</taxon>
    </lineage>
</organism>
<dbReference type="GO" id="GO:0052621">
    <property type="term" value="F:diguanylate cyclase activity"/>
    <property type="evidence" value="ECO:0007669"/>
    <property type="project" value="TreeGrafter"/>
</dbReference>
<accession>A0A2M7S584</accession>
<reference evidence="4" key="1">
    <citation type="submission" date="2017-09" db="EMBL/GenBank/DDBJ databases">
        <title>Depth-based differentiation of microbial function through sediment-hosted aquifers and enrichment of novel symbionts in the deep terrestrial subsurface.</title>
        <authorList>
            <person name="Probst A.J."/>
            <person name="Ladd B."/>
            <person name="Jarett J.K."/>
            <person name="Geller-Mcgrath D.E."/>
            <person name="Sieber C.M.K."/>
            <person name="Emerson J.B."/>
            <person name="Anantharaman K."/>
            <person name="Thomas B.C."/>
            <person name="Malmstrom R."/>
            <person name="Stieglmeier M."/>
            <person name="Klingl A."/>
            <person name="Woyke T."/>
            <person name="Ryan C.M."/>
            <person name="Banfield J.F."/>
        </authorList>
    </citation>
    <scope>NUCLEOTIDE SEQUENCE [LARGE SCALE GENOMIC DNA]</scope>
</reference>
<dbReference type="FunFam" id="3.30.70.270:FF:000001">
    <property type="entry name" value="Diguanylate cyclase domain protein"/>
    <property type="match status" value="1"/>
</dbReference>
<feature type="transmembrane region" description="Helical" evidence="1">
    <location>
        <begin position="14"/>
        <end position="34"/>
    </location>
</feature>
<dbReference type="InterPro" id="IPR043128">
    <property type="entry name" value="Rev_trsase/Diguanyl_cyclase"/>
</dbReference>
<dbReference type="CDD" id="cd01949">
    <property type="entry name" value="GGDEF"/>
    <property type="match status" value="1"/>
</dbReference>
<keyword evidence="1" id="KW-1133">Transmembrane helix</keyword>
<evidence type="ECO:0000313" key="3">
    <source>
        <dbReference type="EMBL" id="PIZ14423.1"/>
    </source>
</evidence>
<feature type="transmembrane region" description="Helical" evidence="1">
    <location>
        <begin position="40"/>
        <end position="57"/>
    </location>
</feature>
<dbReference type="Pfam" id="PF00990">
    <property type="entry name" value="GGDEF"/>
    <property type="match status" value="1"/>
</dbReference>
<dbReference type="PROSITE" id="PS50887">
    <property type="entry name" value="GGDEF"/>
    <property type="match status" value="1"/>
</dbReference>
<feature type="non-terminal residue" evidence="3">
    <location>
        <position position="1"/>
    </location>
</feature>
<dbReference type="AlphaFoldDB" id="A0A2M7S584"/>
<evidence type="ECO:0000256" key="1">
    <source>
        <dbReference type="SAM" id="Phobius"/>
    </source>
</evidence>
<evidence type="ECO:0000313" key="4">
    <source>
        <dbReference type="Proteomes" id="UP000229307"/>
    </source>
</evidence>
<comment type="caution">
    <text evidence="3">The sequence shown here is derived from an EMBL/GenBank/DDBJ whole genome shotgun (WGS) entry which is preliminary data.</text>
</comment>
<dbReference type="SUPFAM" id="SSF55073">
    <property type="entry name" value="Nucleotide cyclase"/>
    <property type="match status" value="1"/>
</dbReference>
<feature type="domain" description="GGDEF" evidence="2">
    <location>
        <begin position="381"/>
        <end position="514"/>
    </location>
</feature>